<accession>A0AAV9ZND2</accession>
<feature type="domain" description="Cyanovirin-N" evidence="2">
    <location>
        <begin position="42"/>
        <end position="132"/>
    </location>
</feature>
<protein>
    <recommendedName>
        <fullName evidence="2">Cyanovirin-N domain-containing protein</fullName>
    </recommendedName>
</protein>
<dbReference type="AlphaFoldDB" id="A0AAV9ZND2"/>
<dbReference type="InterPro" id="IPR036673">
    <property type="entry name" value="Cyanovirin-N_sf"/>
</dbReference>
<sequence>MQFFQTLTSFILASAFIGAAQAIAVPDNNAPGELEARSNAAATCTLWSLIPNTANLRASCDERDGTHHISEIEISKCVANRNGGLACQRNGGAGGSCVFYGIDFGPSYFVISAHCKDDKGETVTTENFDISESLLFIFDLLIGLLHDRQIYCVSFRPTVSCLAPRPVPLTLHIHQSARTARFGLRPSGSSPASLCSRTRPT</sequence>
<dbReference type="EMBL" id="JAWWNJ010000126">
    <property type="protein sequence ID" value="KAK6987999.1"/>
    <property type="molecule type" value="Genomic_DNA"/>
</dbReference>
<evidence type="ECO:0000313" key="3">
    <source>
        <dbReference type="EMBL" id="KAK6987999.1"/>
    </source>
</evidence>
<evidence type="ECO:0000259" key="2">
    <source>
        <dbReference type="Pfam" id="PF08881"/>
    </source>
</evidence>
<reference evidence="3 4" key="1">
    <citation type="journal article" date="2024" name="J Genomics">
        <title>Draft genome sequencing and assembly of Favolaschia claudopus CIRM-BRFM 2984 isolated from oak limbs.</title>
        <authorList>
            <person name="Navarro D."/>
            <person name="Drula E."/>
            <person name="Chaduli D."/>
            <person name="Cazenave R."/>
            <person name="Ahrendt S."/>
            <person name="Wang J."/>
            <person name="Lipzen A."/>
            <person name="Daum C."/>
            <person name="Barry K."/>
            <person name="Grigoriev I.V."/>
            <person name="Favel A."/>
            <person name="Rosso M.N."/>
            <person name="Martin F."/>
        </authorList>
    </citation>
    <scope>NUCLEOTIDE SEQUENCE [LARGE SCALE GENOMIC DNA]</scope>
    <source>
        <strain evidence="3 4">CIRM-BRFM 2984</strain>
    </source>
</reference>
<keyword evidence="1" id="KW-0732">Signal</keyword>
<name>A0AAV9ZND2_9AGAR</name>
<feature type="chain" id="PRO_5043664947" description="Cyanovirin-N domain-containing protein" evidence="1">
    <location>
        <begin position="23"/>
        <end position="201"/>
    </location>
</feature>
<dbReference type="Proteomes" id="UP001362999">
    <property type="component" value="Unassembled WGS sequence"/>
</dbReference>
<proteinExistence type="predicted"/>
<evidence type="ECO:0000256" key="1">
    <source>
        <dbReference type="SAM" id="SignalP"/>
    </source>
</evidence>
<keyword evidence="4" id="KW-1185">Reference proteome</keyword>
<dbReference type="Gene3D" id="2.30.60.10">
    <property type="entry name" value="Cyanovirin-N"/>
    <property type="match status" value="1"/>
</dbReference>
<evidence type="ECO:0000313" key="4">
    <source>
        <dbReference type="Proteomes" id="UP001362999"/>
    </source>
</evidence>
<gene>
    <name evidence="3" type="ORF">R3P38DRAFT_3097713</name>
</gene>
<comment type="caution">
    <text evidence="3">The sequence shown here is derived from an EMBL/GenBank/DDBJ whole genome shotgun (WGS) entry which is preliminary data.</text>
</comment>
<feature type="signal peptide" evidence="1">
    <location>
        <begin position="1"/>
        <end position="22"/>
    </location>
</feature>
<dbReference type="Pfam" id="PF08881">
    <property type="entry name" value="CVNH"/>
    <property type="match status" value="1"/>
</dbReference>
<dbReference type="SUPFAM" id="SSF51322">
    <property type="entry name" value="Cyanovirin-N"/>
    <property type="match status" value="1"/>
</dbReference>
<organism evidence="3 4">
    <name type="scientific">Favolaschia claudopus</name>
    <dbReference type="NCBI Taxonomy" id="2862362"/>
    <lineage>
        <taxon>Eukaryota</taxon>
        <taxon>Fungi</taxon>
        <taxon>Dikarya</taxon>
        <taxon>Basidiomycota</taxon>
        <taxon>Agaricomycotina</taxon>
        <taxon>Agaricomycetes</taxon>
        <taxon>Agaricomycetidae</taxon>
        <taxon>Agaricales</taxon>
        <taxon>Marasmiineae</taxon>
        <taxon>Mycenaceae</taxon>
        <taxon>Favolaschia</taxon>
    </lineage>
</organism>
<dbReference type="InterPro" id="IPR011058">
    <property type="entry name" value="Cyanovirin-N"/>
</dbReference>